<dbReference type="EC" id="1.2.4.4" evidence="4"/>
<dbReference type="PANTHER" id="PTHR43380">
    <property type="entry name" value="2-OXOISOVALERATE DEHYDROGENASE SUBUNIT ALPHA, MITOCHONDRIAL"/>
    <property type="match status" value="1"/>
</dbReference>
<dbReference type="GO" id="GO:0009083">
    <property type="term" value="P:branched-chain amino acid catabolic process"/>
    <property type="evidence" value="ECO:0007669"/>
    <property type="project" value="TreeGrafter"/>
</dbReference>
<organism evidence="6 7">
    <name type="scientific">Rotaria magnacalcarata</name>
    <dbReference type="NCBI Taxonomy" id="392030"/>
    <lineage>
        <taxon>Eukaryota</taxon>
        <taxon>Metazoa</taxon>
        <taxon>Spiralia</taxon>
        <taxon>Gnathifera</taxon>
        <taxon>Rotifera</taxon>
        <taxon>Eurotatoria</taxon>
        <taxon>Bdelloidea</taxon>
        <taxon>Philodinida</taxon>
        <taxon>Philodinidae</taxon>
        <taxon>Rotaria</taxon>
    </lineage>
</organism>
<keyword evidence="2" id="KW-0809">Transit peptide</keyword>
<comment type="caution">
    <text evidence="6">The sequence shown here is derived from an EMBL/GenBank/DDBJ whole genome shotgun (WGS) entry which is preliminary data.</text>
</comment>
<dbReference type="InterPro" id="IPR050771">
    <property type="entry name" value="Alpha-ketoacid_DH_E1_comp"/>
</dbReference>
<keyword evidence="4" id="KW-0786">Thiamine pyrophosphate</keyword>
<protein>
    <recommendedName>
        <fullName evidence="4">2-oxoisovalerate dehydrogenase subunit alpha</fullName>
        <ecNumber evidence="4">1.2.4.4</ecNumber>
    </recommendedName>
    <alternativeName>
        <fullName evidence="4">Branched-chain alpha-keto acid dehydrogenase E1 component alpha chain</fullName>
    </alternativeName>
</protein>
<feature type="non-terminal residue" evidence="6">
    <location>
        <position position="1"/>
    </location>
</feature>
<keyword evidence="3 4" id="KW-0560">Oxidoreductase</keyword>
<gene>
    <name evidence="6" type="ORF">OVN521_LOCUS44678</name>
</gene>
<comment type="similarity">
    <text evidence="1 4">Belongs to the BCKDHA family.</text>
</comment>
<dbReference type="InterPro" id="IPR029061">
    <property type="entry name" value="THDP-binding"/>
</dbReference>
<name>A0A821B3T3_9BILA</name>
<dbReference type="GO" id="GO:0003863">
    <property type="term" value="F:branched-chain 2-oxo acid dehydrogenase activity"/>
    <property type="evidence" value="ECO:0007669"/>
    <property type="project" value="UniProtKB-EC"/>
</dbReference>
<feature type="domain" description="Dehydrogenase E1 component" evidence="5">
    <location>
        <begin position="10"/>
        <end position="98"/>
    </location>
</feature>
<dbReference type="AlphaFoldDB" id="A0A821B3T3"/>
<comment type="catalytic activity">
    <reaction evidence="4">
        <text>N(6)-[(R)-lipoyl]-L-lysyl-[protein] + 3-methyl-2-oxobutanoate + H(+) = N(6)-[(R)-S(8)-2-methylpropanoyldihydrolipoyl]-L-lysyl-[protein] + CO2</text>
        <dbReference type="Rhea" id="RHEA:13457"/>
        <dbReference type="Rhea" id="RHEA-COMP:10474"/>
        <dbReference type="Rhea" id="RHEA-COMP:10497"/>
        <dbReference type="ChEBI" id="CHEBI:11851"/>
        <dbReference type="ChEBI" id="CHEBI:15378"/>
        <dbReference type="ChEBI" id="CHEBI:16526"/>
        <dbReference type="ChEBI" id="CHEBI:83099"/>
        <dbReference type="ChEBI" id="CHEBI:83142"/>
        <dbReference type="EC" id="1.2.4.4"/>
    </reaction>
</comment>
<evidence type="ECO:0000256" key="3">
    <source>
        <dbReference type="ARBA" id="ARBA00023002"/>
    </source>
</evidence>
<sequence length="99" mass="11005">MILFIIQQYSFRTTGILLYRGYKLHQFIDQCMDNARGSCKGIQLPIHYGSKDLNYVTISSTVATQMPQAVGSAYAYKRAANEKCVVCYFGDGATSESDA</sequence>
<evidence type="ECO:0000256" key="1">
    <source>
        <dbReference type="ARBA" id="ARBA00008646"/>
    </source>
</evidence>
<dbReference type="EMBL" id="CAJOBG010069418">
    <property type="protein sequence ID" value="CAF4587923.1"/>
    <property type="molecule type" value="Genomic_DNA"/>
</dbReference>
<keyword evidence="7" id="KW-1185">Reference proteome</keyword>
<dbReference type="PANTHER" id="PTHR43380:SF1">
    <property type="entry name" value="2-OXOISOVALERATE DEHYDROGENASE SUBUNIT ALPHA, MITOCHONDRIAL"/>
    <property type="match status" value="1"/>
</dbReference>
<evidence type="ECO:0000259" key="5">
    <source>
        <dbReference type="Pfam" id="PF00676"/>
    </source>
</evidence>
<evidence type="ECO:0000313" key="6">
    <source>
        <dbReference type="EMBL" id="CAF4587923.1"/>
    </source>
</evidence>
<dbReference type="Proteomes" id="UP000663866">
    <property type="component" value="Unassembled WGS sequence"/>
</dbReference>
<comment type="cofactor">
    <cofactor evidence="4">
        <name>thiamine diphosphate</name>
        <dbReference type="ChEBI" id="CHEBI:58937"/>
    </cofactor>
</comment>
<dbReference type="InterPro" id="IPR001017">
    <property type="entry name" value="DH_E1"/>
</dbReference>
<evidence type="ECO:0000256" key="2">
    <source>
        <dbReference type="ARBA" id="ARBA00022946"/>
    </source>
</evidence>
<dbReference type="SUPFAM" id="SSF52518">
    <property type="entry name" value="Thiamin diphosphate-binding fold (THDP-binding)"/>
    <property type="match status" value="1"/>
</dbReference>
<evidence type="ECO:0000256" key="4">
    <source>
        <dbReference type="RuleBase" id="RU365014"/>
    </source>
</evidence>
<dbReference type="Gene3D" id="3.40.50.970">
    <property type="match status" value="1"/>
</dbReference>
<comment type="function">
    <text evidence="4">The branched-chain alpha-keto dehydrogenase complex catalyzes the overall conversion of alpha-keto acids to acyl-CoA and CO(2). It contains multiple copies of three enzymatic components: branched-chain alpha-keto acid decarboxylase (E1), lipoamide acyltransferase (E2) and lipoamide dehydrogenase (E3).</text>
</comment>
<evidence type="ECO:0000313" key="7">
    <source>
        <dbReference type="Proteomes" id="UP000663866"/>
    </source>
</evidence>
<proteinExistence type="inferred from homology"/>
<reference evidence="6" key="1">
    <citation type="submission" date="2021-02" db="EMBL/GenBank/DDBJ databases">
        <authorList>
            <person name="Nowell W R."/>
        </authorList>
    </citation>
    <scope>NUCLEOTIDE SEQUENCE</scope>
</reference>
<dbReference type="Pfam" id="PF00676">
    <property type="entry name" value="E1_dh"/>
    <property type="match status" value="1"/>
</dbReference>
<accession>A0A821B3T3</accession>